<gene>
    <name evidence="7" type="ORF">SDC9_156955</name>
</gene>
<protein>
    <recommendedName>
        <fullName evidence="6">Calcineurin-like phosphoesterase domain-containing protein</fullName>
    </recommendedName>
</protein>
<dbReference type="GO" id="GO:0016020">
    <property type="term" value="C:membrane"/>
    <property type="evidence" value="ECO:0007669"/>
    <property type="project" value="GOC"/>
</dbReference>
<feature type="domain" description="Calcineurin-like phosphoesterase" evidence="6">
    <location>
        <begin position="2"/>
        <end position="204"/>
    </location>
</feature>
<dbReference type="PANTHER" id="PTHR34990">
    <property type="entry name" value="UDP-2,3-DIACYLGLUCOSAMINE HYDROLASE-RELATED"/>
    <property type="match status" value="1"/>
</dbReference>
<dbReference type="PANTHER" id="PTHR34990:SF2">
    <property type="entry name" value="BLL8164 PROTEIN"/>
    <property type="match status" value="1"/>
</dbReference>
<evidence type="ECO:0000313" key="7">
    <source>
        <dbReference type="EMBL" id="MPN09664.1"/>
    </source>
</evidence>
<dbReference type="GO" id="GO:0046872">
    <property type="term" value="F:metal ion binding"/>
    <property type="evidence" value="ECO:0007669"/>
    <property type="project" value="UniProtKB-KW"/>
</dbReference>
<dbReference type="GO" id="GO:0009245">
    <property type="term" value="P:lipid A biosynthetic process"/>
    <property type="evidence" value="ECO:0007669"/>
    <property type="project" value="TreeGrafter"/>
</dbReference>
<reference evidence="7" key="1">
    <citation type="submission" date="2019-08" db="EMBL/GenBank/DDBJ databases">
        <authorList>
            <person name="Kucharzyk K."/>
            <person name="Murdoch R.W."/>
            <person name="Higgins S."/>
            <person name="Loffler F."/>
        </authorList>
    </citation>
    <scope>NUCLEOTIDE SEQUENCE</scope>
</reference>
<evidence type="ECO:0000256" key="3">
    <source>
        <dbReference type="ARBA" id="ARBA00022723"/>
    </source>
</evidence>
<proteinExistence type="predicted"/>
<keyword evidence="5" id="KW-0464">Manganese</keyword>
<evidence type="ECO:0000259" key="6">
    <source>
        <dbReference type="Pfam" id="PF00149"/>
    </source>
</evidence>
<keyword evidence="2" id="KW-0997">Cell inner membrane</keyword>
<dbReference type="InterPro" id="IPR004843">
    <property type="entry name" value="Calcineurin-like_PHP"/>
</dbReference>
<dbReference type="InterPro" id="IPR043461">
    <property type="entry name" value="LpxH-like"/>
</dbReference>
<dbReference type="EMBL" id="VSSQ01055794">
    <property type="protein sequence ID" value="MPN09664.1"/>
    <property type="molecule type" value="Genomic_DNA"/>
</dbReference>
<organism evidence="7">
    <name type="scientific">bioreactor metagenome</name>
    <dbReference type="NCBI Taxonomy" id="1076179"/>
    <lineage>
        <taxon>unclassified sequences</taxon>
        <taxon>metagenomes</taxon>
        <taxon>ecological metagenomes</taxon>
    </lineage>
</organism>
<accession>A0A645FAT5</accession>
<keyword evidence="1" id="KW-1003">Cell membrane</keyword>
<dbReference type="Pfam" id="PF00149">
    <property type="entry name" value="Metallophos"/>
    <property type="match status" value="1"/>
</dbReference>
<evidence type="ECO:0000256" key="2">
    <source>
        <dbReference type="ARBA" id="ARBA00022519"/>
    </source>
</evidence>
<dbReference type="GO" id="GO:0008758">
    <property type="term" value="F:UDP-2,3-diacylglucosamine hydrolase activity"/>
    <property type="evidence" value="ECO:0007669"/>
    <property type="project" value="TreeGrafter"/>
</dbReference>
<evidence type="ECO:0000256" key="4">
    <source>
        <dbReference type="ARBA" id="ARBA00023136"/>
    </source>
</evidence>
<evidence type="ECO:0000256" key="5">
    <source>
        <dbReference type="ARBA" id="ARBA00023211"/>
    </source>
</evidence>
<dbReference type="InterPro" id="IPR029052">
    <property type="entry name" value="Metallo-depent_PP-like"/>
</dbReference>
<dbReference type="SUPFAM" id="SSF56300">
    <property type="entry name" value="Metallo-dependent phosphatases"/>
    <property type="match status" value="1"/>
</dbReference>
<evidence type="ECO:0000256" key="1">
    <source>
        <dbReference type="ARBA" id="ARBA00022475"/>
    </source>
</evidence>
<dbReference type="AlphaFoldDB" id="A0A645FAT5"/>
<comment type="caution">
    <text evidence="7">The sequence shown here is derived from an EMBL/GenBank/DDBJ whole genome shotgun (WGS) entry which is preliminary data.</text>
</comment>
<keyword evidence="4" id="KW-0472">Membrane</keyword>
<sequence>MSDCHRGVGDHKDNFSKNQNIYFSALTHYYNENYTYIELGDGDELWEKRRLDDIKQAHSDVFWLLSKFYNENKLYLLYGNHDIVKRKEKFVADNLFEFYDEREKKCVPLFENIKVHEGLILNYTVTGDNILLLHGHQGDLLNDKLWRLTRLMVRYIWGPLENIGVNDPTSPAGNYDKKEKVSAGLLKWSERENKMLIAGHTHKPVFPEIGEPLYFNDGSCVHPRCITALEIANGEIVLVKWCVQTKADATLFVGREVLAGPVALKDYFLN</sequence>
<name>A0A645FAT5_9ZZZZ</name>
<dbReference type="Gene3D" id="3.60.21.10">
    <property type="match status" value="1"/>
</dbReference>
<keyword evidence="3" id="KW-0479">Metal-binding</keyword>